<feature type="compositionally biased region" description="Basic and acidic residues" evidence="1">
    <location>
        <begin position="1"/>
        <end position="13"/>
    </location>
</feature>
<keyword evidence="3" id="KW-1185">Reference proteome</keyword>
<name>A0ABW8AEY1_9ACTN</name>
<feature type="compositionally biased region" description="Low complexity" evidence="1">
    <location>
        <begin position="31"/>
        <end position="40"/>
    </location>
</feature>
<reference evidence="2 3" key="1">
    <citation type="submission" date="2024-10" db="EMBL/GenBank/DDBJ databases">
        <title>The Natural Products Discovery Center: Release of the First 8490 Sequenced Strains for Exploring Actinobacteria Biosynthetic Diversity.</title>
        <authorList>
            <person name="Kalkreuter E."/>
            <person name="Kautsar S.A."/>
            <person name="Yang D."/>
            <person name="Bader C.D."/>
            <person name="Teijaro C.N."/>
            <person name="Fluegel L."/>
            <person name="Davis C.M."/>
            <person name="Simpson J.R."/>
            <person name="Lauterbach L."/>
            <person name="Steele A.D."/>
            <person name="Gui C."/>
            <person name="Meng S."/>
            <person name="Li G."/>
            <person name="Viehrig K."/>
            <person name="Ye F."/>
            <person name="Su P."/>
            <person name="Kiefer A.F."/>
            <person name="Nichols A."/>
            <person name="Cepeda A.J."/>
            <person name="Yan W."/>
            <person name="Fan B."/>
            <person name="Jiang Y."/>
            <person name="Adhikari A."/>
            <person name="Zheng C.-J."/>
            <person name="Schuster L."/>
            <person name="Cowan T.M."/>
            <person name="Smanski M.J."/>
            <person name="Chevrette M.G."/>
            <person name="De Carvalho L.P.S."/>
            <person name="Shen B."/>
        </authorList>
    </citation>
    <scope>NUCLEOTIDE SEQUENCE [LARGE SCALE GENOMIC DNA]</scope>
    <source>
        <strain evidence="2 3">NPDC049503</strain>
    </source>
</reference>
<evidence type="ECO:0000313" key="2">
    <source>
        <dbReference type="EMBL" id="MFI7445336.1"/>
    </source>
</evidence>
<dbReference type="Proteomes" id="UP001612928">
    <property type="component" value="Unassembled WGS sequence"/>
</dbReference>
<proteinExistence type="predicted"/>
<dbReference type="EMBL" id="JBITMB010000013">
    <property type="protein sequence ID" value="MFI7445336.1"/>
    <property type="molecule type" value="Genomic_DNA"/>
</dbReference>
<gene>
    <name evidence="2" type="ORF">ACIBP5_35670</name>
</gene>
<dbReference type="RefSeq" id="WP_397025777.1">
    <property type="nucleotide sequence ID" value="NZ_JBITMB010000013.1"/>
</dbReference>
<comment type="caution">
    <text evidence="2">The sequence shown here is derived from an EMBL/GenBank/DDBJ whole genome shotgun (WGS) entry which is preliminary data.</text>
</comment>
<feature type="region of interest" description="Disordered" evidence="1">
    <location>
        <begin position="1"/>
        <end position="40"/>
    </location>
</feature>
<protein>
    <submittedName>
        <fullName evidence="2">Uncharacterized protein</fullName>
    </submittedName>
</protein>
<evidence type="ECO:0000313" key="3">
    <source>
        <dbReference type="Proteomes" id="UP001612928"/>
    </source>
</evidence>
<accession>A0ABW8AEY1</accession>
<organism evidence="2 3">
    <name type="scientific">Nonomuraea indica</name>
    <dbReference type="NCBI Taxonomy" id="1581193"/>
    <lineage>
        <taxon>Bacteria</taxon>
        <taxon>Bacillati</taxon>
        <taxon>Actinomycetota</taxon>
        <taxon>Actinomycetes</taxon>
        <taxon>Streptosporangiales</taxon>
        <taxon>Streptosporangiaceae</taxon>
        <taxon>Nonomuraea</taxon>
    </lineage>
</organism>
<evidence type="ECO:0000256" key="1">
    <source>
        <dbReference type="SAM" id="MobiDB-lite"/>
    </source>
</evidence>
<sequence>MSSIEERSADLESRVAALESGRAGPGGEGRGAAAVDVAGA</sequence>